<dbReference type="AlphaFoldDB" id="A0A168F995"/>
<dbReference type="Proteomes" id="UP000078544">
    <property type="component" value="Unassembled WGS sequence"/>
</dbReference>
<dbReference type="OrthoDB" id="5330858at2759"/>
<evidence type="ECO:0000259" key="1">
    <source>
        <dbReference type="Pfam" id="PF10395"/>
    </source>
</evidence>
<reference evidence="2 3" key="1">
    <citation type="journal article" date="2016" name="Genome Biol. Evol.">
        <title>Divergent and convergent evolution of fungal pathogenicity.</title>
        <authorList>
            <person name="Shang Y."/>
            <person name="Xiao G."/>
            <person name="Zheng P."/>
            <person name="Cen K."/>
            <person name="Zhan S."/>
            <person name="Wang C."/>
        </authorList>
    </citation>
    <scope>NUCLEOTIDE SEQUENCE [LARGE SCALE GENOMIC DNA]</scope>
    <source>
        <strain evidence="2 3">RCEF 2490</strain>
    </source>
</reference>
<protein>
    <recommendedName>
        <fullName evidence="1">Utp8 beta-propeller domain-containing protein</fullName>
    </recommendedName>
</protein>
<feature type="domain" description="Utp8 beta-propeller" evidence="1">
    <location>
        <begin position="7"/>
        <end position="364"/>
    </location>
</feature>
<gene>
    <name evidence="2" type="ORF">AAL_02189</name>
</gene>
<dbReference type="InterPro" id="IPR018843">
    <property type="entry name" value="Utp8_b-prop"/>
</dbReference>
<organism evidence="2 3">
    <name type="scientific">Moelleriella libera RCEF 2490</name>
    <dbReference type="NCBI Taxonomy" id="1081109"/>
    <lineage>
        <taxon>Eukaryota</taxon>
        <taxon>Fungi</taxon>
        <taxon>Dikarya</taxon>
        <taxon>Ascomycota</taxon>
        <taxon>Pezizomycotina</taxon>
        <taxon>Sordariomycetes</taxon>
        <taxon>Hypocreomycetidae</taxon>
        <taxon>Hypocreales</taxon>
        <taxon>Clavicipitaceae</taxon>
        <taxon>Moelleriella</taxon>
    </lineage>
</organism>
<dbReference type="EMBL" id="AZGY01000003">
    <property type="protein sequence ID" value="KZZ99617.1"/>
    <property type="molecule type" value="Genomic_DNA"/>
</dbReference>
<evidence type="ECO:0000313" key="3">
    <source>
        <dbReference type="Proteomes" id="UP000078544"/>
    </source>
</evidence>
<proteinExistence type="predicted"/>
<dbReference type="Pfam" id="PF10395">
    <property type="entry name" value="Utp8_b_propeller"/>
    <property type="match status" value="1"/>
</dbReference>
<evidence type="ECO:0000313" key="2">
    <source>
        <dbReference type="EMBL" id="KZZ99617.1"/>
    </source>
</evidence>
<keyword evidence="3" id="KW-1185">Reference proteome</keyword>
<sequence>MASSHKLHRPHVLATLPRPLDHANGRIVASQVYGQRDGLKRKKRMEIAVGIDGETASIYDVSASRLITSYPIPPHESFTCPPYSLRLRRSDGQSVHRYTYIATEDANGHQISLFKDVVQPDGKTSSTSLSQTLQTSPVRFLASSHSRSPAEPLGDLMVVCESGEIVRMSGEDLKILWTANSKSALQDAVASPIDTIEIEFASFGDIADFREGVFRRRPEIFSALPKALDSDPSLLFLVVHTVLQNQRCRHLMVLAVAHGIAATSPDIQKLIPLDVSPLSNGSAPSNPAIVYQVDIQAGILLELADSRLNCYDITNAVPKQKSSIFVQDAQSFSRLQRPLLLCASSSSLVLYNHHYQSVHGSAELDLSELPADHQGARRCQLVTHLRSQDLAIALVDNILVSVHVEPPSHHGKRRKEGLLIDSIGRGSLQEIQAKRQKYKLESREFSRLLPGSITDAYLAEFQSETKTADEFLLGNELALWENLLRQKFVMDLSKEPETSNIDASEEPLEDLREWSWLTRPEAYPAVDRRWVIYAISRVFSVQAAASDGQNIELRLTLPDSNVTTYLVVAGHLTVSNLISAFRDELHGDEPGVKRLAGDVIRSLVDADPSMALLLNYLQATKLGEVELLLCIRSLMLNMELLPDSSHFNRMKLLTSEVVEGTEVQDVDLDDLDDLERELAVMEHHLGDDSSSRSRGLTLAFTKLWRMPAVATVKALRATIDTEDLLAFIYLLRVELIRGAWTSLYLDPAGPESERNEPPPDGVIALIADLLGRCLDAVGAGGWLFNDAMSWTDKTEAGNFLSILKREVNVALEGIEEAVRLNSLVGEAARFGLTVEKKWLARQSSNPNKPRLVQFENTESRLLPLGLKTKVMPSREKVVAGGEVVRRSARQTGHLLSQNVEAYSIEKLIV</sequence>
<comment type="caution">
    <text evidence="2">The sequence shown here is derived from an EMBL/GenBank/DDBJ whole genome shotgun (WGS) entry which is preliminary data.</text>
</comment>
<name>A0A168F995_9HYPO</name>
<dbReference type="STRING" id="1081109.A0A168F995"/>
<accession>A0A168F995</accession>